<dbReference type="AlphaFoldDB" id="A0A1G5BXI3"/>
<dbReference type="Pfam" id="PF13531">
    <property type="entry name" value="SBP_bac_11"/>
    <property type="match status" value="1"/>
</dbReference>
<dbReference type="GO" id="GO:0030973">
    <property type="term" value="F:molybdate ion binding"/>
    <property type="evidence" value="ECO:0007669"/>
    <property type="project" value="InterPro"/>
</dbReference>
<name>A0A1G5BXI3_9GAMM</name>
<dbReference type="GO" id="GO:0046872">
    <property type="term" value="F:metal ion binding"/>
    <property type="evidence" value="ECO:0007669"/>
    <property type="project" value="UniProtKB-KW"/>
</dbReference>
<accession>A0A1G5BXI3</accession>
<evidence type="ECO:0000256" key="2">
    <source>
        <dbReference type="ARBA" id="ARBA00022505"/>
    </source>
</evidence>
<feature type="binding site" evidence="6">
    <location>
        <position position="92"/>
    </location>
    <ligand>
        <name>molybdate</name>
        <dbReference type="ChEBI" id="CHEBI:36264"/>
    </ligand>
</feature>
<dbReference type="PIRSF" id="PIRSF004846">
    <property type="entry name" value="ModA"/>
    <property type="match status" value="1"/>
</dbReference>
<evidence type="ECO:0000313" key="8">
    <source>
        <dbReference type="EMBL" id="SCX94710.1"/>
    </source>
</evidence>
<dbReference type="InterPro" id="IPR050682">
    <property type="entry name" value="ModA/WtpA"/>
</dbReference>
<proteinExistence type="inferred from homology"/>
<dbReference type="InterPro" id="IPR044084">
    <property type="entry name" value="AvModA-like_subst-bd"/>
</dbReference>
<comment type="subunit">
    <text evidence="5">The complex is composed of two ATP-binding proteins (ModC), two transmembrane proteins (ModB) and a solute-binding protein (ModA).</text>
</comment>
<evidence type="ECO:0000256" key="5">
    <source>
        <dbReference type="ARBA" id="ARBA00062515"/>
    </source>
</evidence>
<evidence type="ECO:0000313" key="9">
    <source>
        <dbReference type="Proteomes" id="UP000183104"/>
    </source>
</evidence>
<dbReference type="NCBIfam" id="TIGR01256">
    <property type="entry name" value="modA"/>
    <property type="match status" value="1"/>
</dbReference>
<keyword evidence="9" id="KW-1185">Reference proteome</keyword>
<feature type="binding site" evidence="6">
    <location>
        <position position="199"/>
    </location>
    <ligand>
        <name>molybdate</name>
        <dbReference type="ChEBI" id="CHEBI:36264"/>
    </ligand>
</feature>
<dbReference type="SUPFAM" id="SSF53850">
    <property type="entry name" value="Periplasmic binding protein-like II"/>
    <property type="match status" value="1"/>
</dbReference>
<dbReference type="PANTHER" id="PTHR30632:SF14">
    <property type="entry name" value="TUNGSTATE_MOLYBDATE_CHROMATE-BINDING PROTEIN MODA"/>
    <property type="match status" value="1"/>
</dbReference>
<protein>
    <submittedName>
        <fullName evidence="8">Molybdate transport system substrate-binding protein</fullName>
    </submittedName>
</protein>
<dbReference type="STRING" id="381306.AN478_11155"/>
<feature type="compositionally biased region" description="Basic and acidic residues" evidence="7">
    <location>
        <begin position="1"/>
        <end position="10"/>
    </location>
</feature>
<keyword evidence="3 6" id="KW-0479">Metal-binding</keyword>
<dbReference type="InterPro" id="IPR005950">
    <property type="entry name" value="ModA"/>
</dbReference>
<organism evidence="8 9">
    <name type="scientific">Thiohalorhabdus denitrificans</name>
    <dbReference type="NCBI Taxonomy" id="381306"/>
    <lineage>
        <taxon>Bacteria</taxon>
        <taxon>Pseudomonadati</taxon>
        <taxon>Pseudomonadota</taxon>
        <taxon>Gammaproteobacteria</taxon>
        <taxon>Thiohalorhabdales</taxon>
        <taxon>Thiohalorhabdaceae</taxon>
        <taxon>Thiohalorhabdus</taxon>
    </lineage>
</organism>
<dbReference type="EMBL" id="FMUN01000002">
    <property type="protein sequence ID" value="SCX94710.1"/>
    <property type="molecule type" value="Genomic_DNA"/>
</dbReference>
<dbReference type="Proteomes" id="UP000183104">
    <property type="component" value="Unassembled WGS sequence"/>
</dbReference>
<comment type="similarity">
    <text evidence="1">Belongs to the bacterial solute-binding protein ModA family.</text>
</comment>
<evidence type="ECO:0000256" key="7">
    <source>
        <dbReference type="SAM" id="MobiDB-lite"/>
    </source>
</evidence>
<evidence type="ECO:0000256" key="4">
    <source>
        <dbReference type="ARBA" id="ARBA00022729"/>
    </source>
</evidence>
<dbReference type="GO" id="GO:1901359">
    <property type="term" value="F:tungstate binding"/>
    <property type="evidence" value="ECO:0007669"/>
    <property type="project" value="UniProtKB-ARBA"/>
</dbReference>
<feature type="region of interest" description="Disordered" evidence="7">
    <location>
        <begin position="1"/>
        <end position="31"/>
    </location>
</feature>
<dbReference type="FunFam" id="3.40.190.10:FF:000035">
    <property type="entry name" value="Molybdate ABC transporter substrate-binding protein"/>
    <property type="match status" value="1"/>
</dbReference>
<dbReference type="Gene3D" id="3.40.190.10">
    <property type="entry name" value="Periplasmic binding protein-like II"/>
    <property type="match status" value="2"/>
</dbReference>
<dbReference type="GO" id="GO:0015689">
    <property type="term" value="P:molybdate ion transport"/>
    <property type="evidence" value="ECO:0007669"/>
    <property type="project" value="InterPro"/>
</dbReference>
<gene>
    <name evidence="8" type="ORF">SAMN05661077_0802</name>
</gene>
<evidence type="ECO:0000256" key="6">
    <source>
        <dbReference type="PIRSR" id="PIRSR004846-1"/>
    </source>
</evidence>
<keyword evidence="4" id="KW-0732">Signal</keyword>
<reference evidence="9" key="1">
    <citation type="submission" date="2016-10" db="EMBL/GenBank/DDBJ databases">
        <authorList>
            <person name="Varghese N."/>
        </authorList>
    </citation>
    <scope>NUCLEOTIDE SEQUENCE [LARGE SCALE GENOMIC DNA]</scope>
    <source>
        <strain evidence="9">HL 19</strain>
    </source>
</reference>
<dbReference type="PANTHER" id="PTHR30632">
    <property type="entry name" value="MOLYBDATE-BINDING PERIPLASMIC PROTEIN"/>
    <property type="match status" value="1"/>
</dbReference>
<evidence type="ECO:0000256" key="3">
    <source>
        <dbReference type="ARBA" id="ARBA00022723"/>
    </source>
</evidence>
<evidence type="ECO:0000256" key="1">
    <source>
        <dbReference type="ARBA" id="ARBA00009175"/>
    </source>
</evidence>
<dbReference type="CDD" id="cd13539">
    <property type="entry name" value="PBP2_AvModA"/>
    <property type="match status" value="1"/>
</dbReference>
<sequence length="284" mass="30496">MTAKKGKNERAAMTQLAPFHKPPSSRAQPRRRSRLVRFLGVLGVSIVGGLLPAHAAEVRVAVASNFTAAIKALEPRFEEATGHDLRISTGSTGKLYAQIRNGAPFDAFLAADARRPRLLEEKGAAVTGSRFTYAVGRLVLWSPDPDRVRGKTTLAAGDFRHLAMANPRTAPYGLAARQALRSLDLWKDLRPRVVRGENIAQAHQYAASGAAELGLVALAQVSGPEAPGEGSRWVVSGDLHEPIRQQAVLLEQGARNAAARAFLDFLQGPEAREILADFGYDPGA</sequence>
<keyword evidence="2 6" id="KW-0500">Molybdenum</keyword>